<sequence length="303" mass="33235">MIRFRRLSRPRRRDGGYVTVVVLTFAGLMAALVAATLNVARPSVGQALVNIDDMQADGLLEAGISTAGLALYSANRPVQSIDGFAVPLETGAIRLTIKAEAGRIDINAARPEMLSGIYAAAGTGALKPSEFAALVLDWRDRNSRVRPGGAEREEYAALGLDHRPRDGPFLSLEELLLLPGMTQEDYQRLLPYLTVFNPLGDIDPGSAEMPVLLSVPNMSESEALGIRSAFNSPDSTQRERNQLIRPYQRYLTADGSDVFRVLVEARLNNGYTKSVEAVLMPGFRRIPYHVLYWRVLDPPEVPS</sequence>
<dbReference type="Gene3D" id="1.10.40.60">
    <property type="entry name" value="EpsJ-like"/>
    <property type="match status" value="1"/>
</dbReference>
<dbReference type="Pfam" id="PF21687">
    <property type="entry name" value="T2SSK_1st"/>
    <property type="match status" value="1"/>
</dbReference>
<dbReference type="PANTHER" id="PTHR38831">
    <property type="entry name" value="TYPE II SECRETION SYSTEM PROTEIN K"/>
    <property type="match status" value="1"/>
</dbReference>
<dbReference type="InterPro" id="IPR038072">
    <property type="entry name" value="GspK_central_sf"/>
</dbReference>
<proteinExistence type="inferred from homology"/>
<evidence type="ECO:0000256" key="4">
    <source>
        <dbReference type="ARBA" id="ARBA00022475"/>
    </source>
</evidence>
<evidence type="ECO:0000256" key="7">
    <source>
        <dbReference type="ARBA" id="ARBA00022927"/>
    </source>
</evidence>
<comment type="subcellular location">
    <subcellularLocation>
        <location evidence="1">Cell inner membrane</location>
    </subcellularLocation>
</comment>
<evidence type="ECO:0000256" key="6">
    <source>
        <dbReference type="ARBA" id="ARBA00022692"/>
    </source>
</evidence>
<evidence type="ECO:0000256" key="2">
    <source>
        <dbReference type="ARBA" id="ARBA00007246"/>
    </source>
</evidence>
<evidence type="ECO:0000256" key="3">
    <source>
        <dbReference type="ARBA" id="ARBA00022448"/>
    </source>
</evidence>
<keyword evidence="4" id="KW-1003">Cell membrane</keyword>
<comment type="caution">
    <text evidence="12">The sequence shown here is derived from an EMBL/GenBank/DDBJ whole genome shotgun (WGS) entry which is preliminary data.</text>
</comment>
<keyword evidence="9 10" id="KW-0472">Membrane</keyword>
<organism evidence="12 13">
    <name type="scientific">Microbaculum marinisediminis</name>
    <dbReference type="NCBI Taxonomy" id="2931392"/>
    <lineage>
        <taxon>Bacteria</taxon>
        <taxon>Pseudomonadati</taxon>
        <taxon>Pseudomonadota</taxon>
        <taxon>Alphaproteobacteria</taxon>
        <taxon>Hyphomicrobiales</taxon>
        <taxon>Tepidamorphaceae</taxon>
        <taxon>Microbaculum</taxon>
    </lineage>
</organism>
<keyword evidence="6 10" id="KW-0812">Transmembrane</keyword>
<evidence type="ECO:0000256" key="9">
    <source>
        <dbReference type="ARBA" id="ARBA00023136"/>
    </source>
</evidence>
<evidence type="ECO:0000256" key="8">
    <source>
        <dbReference type="ARBA" id="ARBA00022989"/>
    </source>
</evidence>
<evidence type="ECO:0000256" key="5">
    <source>
        <dbReference type="ARBA" id="ARBA00022519"/>
    </source>
</evidence>
<evidence type="ECO:0000256" key="10">
    <source>
        <dbReference type="SAM" id="Phobius"/>
    </source>
</evidence>
<evidence type="ECO:0000259" key="11">
    <source>
        <dbReference type="Pfam" id="PF21687"/>
    </source>
</evidence>
<gene>
    <name evidence="12" type="ORF">MUB46_22895</name>
</gene>
<keyword evidence="5" id="KW-0997">Cell inner membrane</keyword>
<keyword evidence="3" id="KW-0813">Transport</keyword>
<dbReference type="PANTHER" id="PTHR38831:SF2">
    <property type="entry name" value="TYPE II SECRETION SYSTEM PROTEIN K"/>
    <property type="match status" value="1"/>
</dbReference>
<comment type="similarity">
    <text evidence="2">Belongs to the GSP K family.</text>
</comment>
<dbReference type="SUPFAM" id="SSF158544">
    <property type="entry name" value="GspK insert domain-like"/>
    <property type="match status" value="1"/>
</dbReference>
<dbReference type="InterPro" id="IPR005628">
    <property type="entry name" value="GspK"/>
</dbReference>
<evidence type="ECO:0000313" key="13">
    <source>
        <dbReference type="Proteomes" id="UP001320898"/>
    </source>
</evidence>
<evidence type="ECO:0000256" key="1">
    <source>
        <dbReference type="ARBA" id="ARBA00004533"/>
    </source>
</evidence>
<evidence type="ECO:0000313" key="12">
    <source>
        <dbReference type="EMBL" id="MCT8974714.1"/>
    </source>
</evidence>
<dbReference type="EMBL" id="JALIDZ010000014">
    <property type="protein sequence ID" value="MCT8974714.1"/>
    <property type="molecule type" value="Genomic_DNA"/>
</dbReference>
<dbReference type="Proteomes" id="UP001320898">
    <property type="component" value="Unassembled WGS sequence"/>
</dbReference>
<keyword evidence="7" id="KW-0653">Protein transport</keyword>
<keyword evidence="13" id="KW-1185">Reference proteome</keyword>
<dbReference type="RefSeq" id="WP_261618302.1">
    <property type="nucleotide sequence ID" value="NZ_JALIDZ010000014.1"/>
</dbReference>
<keyword evidence="8 10" id="KW-1133">Transmembrane helix</keyword>
<dbReference type="GO" id="GO:0005886">
    <property type="term" value="C:plasma membrane"/>
    <property type="evidence" value="ECO:0007669"/>
    <property type="project" value="UniProtKB-SubCell"/>
</dbReference>
<dbReference type="GO" id="GO:0009306">
    <property type="term" value="P:protein secretion"/>
    <property type="evidence" value="ECO:0007669"/>
    <property type="project" value="InterPro"/>
</dbReference>
<dbReference type="InterPro" id="IPR049031">
    <property type="entry name" value="T2SSK_SAM-like_1st"/>
</dbReference>
<name>A0AAW5R6H6_9HYPH</name>
<accession>A0AAW5R6H6</accession>
<feature type="domain" description="T2SS protein K first SAM-like" evidence="11">
    <location>
        <begin position="113"/>
        <end position="196"/>
    </location>
</feature>
<feature type="transmembrane region" description="Helical" evidence="10">
    <location>
        <begin position="20"/>
        <end position="40"/>
    </location>
</feature>
<dbReference type="AlphaFoldDB" id="A0AAW5R6H6"/>
<reference evidence="12 13" key="1">
    <citation type="submission" date="2022-04" db="EMBL/GenBank/DDBJ databases">
        <authorList>
            <person name="Ye Y.-Q."/>
            <person name="Du Z.-J."/>
        </authorList>
    </citation>
    <scope>NUCLEOTIDE SEQUENCE [LARGE SCALE GENOMIC DNA]</scope>
    <source>
        <strain evidence="12 13">A6E488</strain>
    </source>
</reference>
<protein>
    <submittedName>
        <fullName evidence="12">General secretion pathway protein GspK</fullName>
    </submittedName>
</protein>